<evidence type="ECO:0000313" key="1">
    <source>
        <dbReference type="EMBL" id="CAB4124246.1"/>
    </source>
</evidence>
<organism evidence="1">
    <name type="scientific">uncultured Caudovirales phage</name>
    <dbReference type="NCBI Taxonomy" id="2100421"/>
    <lineage>
        <taxon>Viruses</taxon>
        <taxon>Duplodnaviria</taxon>
        <taxon>Heunggongvirae</taxon>
        <taxon>Uroviricota</taxon>
        <taxon>Caudoviricetes</taxon>
        <taxon>Peduoviridae</taxon>
        <taxon>Maltschvirus</taxon>
        <taxon>Maltschvirus maltsch</taxon>
    </lineage>
</organism>
<name>A0A6J5KSN8_9CAUD</name>
<reference evidence="1" key="1">
    <citation type="submission" date="2020-04" db="EMBL/GenBank/DDBJ databases">
        <authorList>
            <person name="Chiriac C."/>
            <person name="Salcher M."/>
            <person name="Ghai R."/>
            <person name="Kavagutti S V."/>
        </authorList>
    </citation>
    <scope>NUCLEOTIDE SEQUENCE</scope>
</reference>
<sequence length="192" mass="21528">MIPGDSLSSVPVYAEYLYGDSLSISKIRDYEMGGIALNDASQGLNTTLWRLDISGTHIVISENGANPINIITGTGITEASFAFDQNMRIVVTYVQNDQAKLYWYDSTISGITTTILDAAVKSPRVAMDDKRSQPTNQGETDVILAYVRNNNLYFRMQRERYEVEHLLYSTLNGVLVNMGMNKTNRLQFQIQP</sequence>
<gene>
    <name evidence="1" type="ORF">UFOVP49_84</name>
</gene>
<dbReference type="EMBL" id="LR796178">
    <property type="protein sequence ID" value="CAB4124246.1"/>
    <property type="molecule type" value="Genomic_DNA"/>
</dbReference>
<proteinExistence type="predicted"/>
<protein>
    <submittedName>
        <fullName evidence="1">Uncharacterized protein</fullName>
    </submittedName>
</protein>
<accession>A0A6J5KSN8</accession>